<dbReference type="EMBL" id="KN847205">
    <property type="protein sequence ID" value="KIW21765.1"/>
    <property type="molecule type" value="Genomic_DNA"/>
</dbReference>
<accession>A0A0D2CDX0</accession>
<dbReference type="HOGENOM" id="CLU_1820362_0_0_1"/>
<evidence type="ECO:0000313" key="1">
    <source>
        <dbReference type="EMBL" id="KIW21764.1"/>
    </source>
</evidence>
<protein>
    <submittedName>
        <fullName evidence="1">Uncharacterized protein</fullName>
    </submittedName>
</protein>
<gene>
    <name evidence="1" type="ORF">PV07_12807</name>
</gene>
<sequence length="142" mass="16866">RPPTYLRNFLSPRDLFSRGFAMVKNLKYHIKHIPRSCHRHFGEDSHWAFRYYLRPKLYVITPICQARHHTFLSHPFTSTLPGTIKQYEFDLPCIYSSFSNDTGQTAIQANHTAHVQDDGFWELCYLCKEETHRSRRPRARLA</sequence>
<organism evidence="1 2">
    <name type="scientific">Cladophialophora immunda</name>
    <dbReference type="NCBI Taxonomy" id="569365"/>
    <lineage>
        <taxon>Eukaryota</taxon>
        <taxon>Fungi</taxon>
        <taxon>Dikarya</taxon>
        <taxon>Ascomycota</taxon>
        <taxon>Pezizomycotina</taxon>
        <taxon>Eurotiomycetes</taxon>
        <taxon>Chaetothyriomycetidae</taxon>
        <taxon>Chaetothyriales</taxon>
        <taxon>Herpotrichiellaceae</taxon>
        <taxon>Cladophialophora</taxon>
    </lineage>
</organism>
<dbReference type="GeneID" id="27352001"/>
<name>A0A0D2CDX0_9EURO</name>
<dbReference type="RefSeq" id="XP_016241981.1">
    <property type="nucleotide sequence ID" value="XM_016400374.1"/>
</dbReference>
<evidence type="ECO:0000313" key="2">
    <source>
        <dbReference type="Proteomes" id="UP000054466"/>
    </source>
</evidence>
<dbReference type="Proteomes" id="UP000054466">
    <property type="component" value="Unassembled WGS sequence"/>
</dbReference>
<keyword evidence="2" id="KW-1185">Reference proteome</keyword>
<dbReference type="EMBL" id="KN847205">
    <property type="protein sequence ID" value="KIW21764.1"/>
    <property type="molecule type" value="Genomic_DNA"/>
</dbReference>
<dbReference type="VEuPathDB" id="FungiDB:PV07_12807"/>
<dbReference type="AlphaFoldDB" id="A0A0D2CDX0"/>
<dbReference type="RefSeq" id="XP_016241980.1">
    <property type="nucleotide sequence ID" value="XM_016400373.1"/>
</dbReference>
<reference evidence="1 2" key="1">
    <citation type="submission" date="2015-01" db="EMBL/GenBank/DDBJ databases">
        <title>The Genome Sequence of Cladophialophora immunda CBS83496.</title>
        <authorList>
            <consortium name="The Broad Institute Genomics Platform"/>
            <person name="Cuomo C."/>
            <person name="de Hoog S."/>
            <person name="Gorbushina A."/>
            <person name="Stielow B."/>
            <person name="Teixiera M."/>
            <person name="Abouelleil A."/>
            <person name="Chapman S.B."/>
            <person name="Priest M."/>
            <person name="Young S.K."/>
            <person name="Wortman J."/>
            <person name="Nusbaum C."/>
            <person name="Birren B."/>
        </authorList>
    </citation>
    <scope>NUCLEOTIDE SEQUENCE [LARGE SCALE GENOMIC DNA]</scope>
    <source>
        <strain evidence="1 2">CBS 83496</strain>
    </source>
</reference>
<feature type="non-terminal residue" evidence="1">
    <location>
        <position position="1"/>
    </location>
</feature>
<proteinExistence type="predicted"/>